<name>A0A4Q7NBC6_9ACTN</name>
<dbReference type="EMBL" id="SGXD01000005">
    <property type="protein sequence ID" value="RZS80163.1"/>
    <property type="molecule type" value="Genomic_DNA"/>
</dbReference>
<keyword evidence="2" id="KW-1185">Reference proteome</keyword>
<reference evidence="1 2" key="1">
    <citation type="submission" date="2019-02" db="EMBL/GenBank/DDBJ databases">
        <title>Genomic Encyclopedia of Type Strains, Phase IV (KMG-IV): sequencing the most valuable type-strain genomes for metagenomic binning, comparative biology and taxonomic classification.</title>
        <authorList>
            <person name="Goeker M."/>
        </authorList>
    </citation>
    <scope>NUCLEOTIDE SEQUENCE [LARGE SCALE GENOMIC DNA]</scope>
    <source>
        <strain evidence="1 2">DSM 45622</strain>
    </source>
</reference>
<accession>A0A4Q7NBC6</accession>
<protein>
    <submittedName>
        <fullName evidence="1">Uncharacterized protein</fullName>
    </submittedName>
</protein>
<comment type="caution">
    <text evidence="1">The sequence shown here is derived from an EMBL/GenBank/DDBJ whole genome shotgun (WGS) entry which is preliminary data.</text>
</comment>
<gene>
    <name evidence="1" type="ORF">EV189_3644</name>
</gene>
<organism evidence="1 2">
    <name type="scientific">Motilibacter rhizosphaerae</name>
    <dbReference type="NCBI Taxonomy" id="598652"/>
    <lineage>
        <taxon>Bacteria</taxon>
        <taxon>Bacillati</taxon>
        <taxon>Actinomycetota</taxon>
        <taxon>Actinomycetes</taxon>
        <taxon>Motilibacterales</taxon>
        <taxon>Motilibacteraceae</taxon>
        <taxon>Motilibacter</taxon>
    </lineage>
</organism>
<dbReference type="RefSeq" id="WP_130494365.1">
    <property type="nucleotide sequence ID" value="NZ_SGXD01000005.1"/>
</dbReference>
<evidence type="ECO:0000313" key="1">
    <source>
        <dbReference type="EMBL" id="RZS80163.1"/>
    </source>
</evidence>
<evidence type="ECO:0000313" key="2">
    <source>
        <dbReference type="Proteomes" id="UP000293638"/>
    </source>
</evidence>
<proteinExistence type="predicted"/>
<sequence length="151" mass="15833">MLPPPVRALADVVEAALDAALAHDPDALDTALARVAVVGPEQAGRVLGELARRLLEEQHADGLDSDDVQAVVVRVSRAAGEWLPDIDPYAVVAAVAGALGVHLEEESPVPPPSVTRHGVLLVAELLGGRRVRPLLHATVEDIARAEAQEQP</sequence>
<dbReference type="Proteomes" id="UP000293638">
    <property type="component" value="Unassembled WGS sequence"/>
</dbReference>
<dbReference type="AlphaFoldDB" id="A0A4Q7NBC6"/>